<protein>
    <submittedName>
        <fullName evidence="5">Riboflavin deaminase</fullName>
    </submittedName>
</protein>
<sequence length="265" mass="28000">MTEQSVNAGNSFGHLETLSDIDWSHIRAARDGADLQIAEPWQSIFAPLLAPTTRASFVIGQIGQSLDGRIATASGHSHYINGPAAITHLHRLRALADAVVVGIGTVLADDPQLTVRRVEGPSPARVVIDPQGRMPRGAKLLAADGCRRIVVTRPRAAADLPGDVERLDIDDDAGVLAPAAIMRALTGLGLHRVLIEGGALTLSRFLAAGCLQRLHVVMAPLIIGSGPAGLSLPTIDRLEQALRPPMRAWRLDQDLLLDLDLGAGG</sequence>
<dbReference type="PANTHER" id="PTHR38011">
    <property type="entry name" value="DIHYDROFOLATE REDUCTASE FAMILY PROTEIN (AFU_ORTHOLOGUE AFUA_8G06820)"/>
    <property type="match status" value="1"/>
</dbReference>
<dbReference type="Proteomes" id="UP000321638">
    <property type="component" value="Unassembled WGS sequence"/>
</dbReference>
<evidence type="ECO:0000313" key="5">
    <source>
        <dbReference type="EMBL" id="TXL70077.1"/>
    </source>
</evidence>
<dbReference type="PANTHER" id="PTHR38011:SF7">
    <property type="entry name" value="2,5-DIAMINO-6-RIBOSYLAMINO-4(3H)-PYRIMIDINONE 5'-PHOSPHATE REDUCTASE"/>
    <property type="match status" value="1"/>
</dbReference>
<dbReference type="RefSeq" id="WP_147851907.1">
    <property type="nucleotide sequence ID" value="NZ_VDUZ01000066.1"/>
</dbReference>
<dbReference type="Gene3D" id="3.40.430.10">
    <property type="entry name" value="Dihydrofolate Reductase, subunit A"/>
    <property type="match status" value="1"/>
</dbReference>
<dbReference type="GO" id="GO:0009231">
    <property type="term" value="P:riboflavin biosynthetic process"/>
    <property type="evidence" value="ECO:0007669"/>
    <property type="project" value="InterPro"/>
</dbReference>
<dbReference type="GO" id="GO:0008703">
    <property type="term" value="F:5-amino-6-(5-phosphoribosylamino)uracil reductase activity"/>
    <property type="evidence" value="ECO:0007669"/>
    <property type="project" value="InterPro"/>
</dbReference>
<dbReference type="OrthoDB" id="9800865at2"/>
<evidence type="ECO:0000313" key="6">
    <source>
        <dbReference type="Proteomes" id="UP000321638"/>
    </source>
</evidence>
<dbReference type="InterPro" id="IPR050765">
    <property type="entry name" value="Riboflavin_Biosynth_HTPR"/>
</dbReference>
<evidence type="ECO:0000259" key="4">
    <source>
        <dbReference type="Pfam" id="PF01872"/>
    </source>
</evidence>
<proteinExistence type="predicted"/>
<dbReference type="AlphaFoldDB" id="A0A5C8PA26"/>
<keyword evidence="3" id="KW-0560">Oxidoreductase</keyword>
<dbReference type="InterPro" id="IPR002734">
    <property type="entry name" value="RibDG_C"/>
</dbReference>
<dbReference type="Pfam" id="PF01872">
    <property type="entry name" value="RibD_C"/>
    <property type="match status" value="1"/>
</dbReference>
<accession>A0A5C8PA26</accession>
<name>A0A5C8PA26_9HYPH</name>
<keyword evidence="2" id="KW-0521">NADP</keyword>
<gene>
    <name evidence="5" type="ORF">FHP25_36305</name>
</gene>
<comment type="pathway">
    <text evidence="1">Cofactor biosynthesis; riboflavin biosynthesis.</text>
</comment>
<feature type="domain" description="Bacterial bifunctional deaminase-reductase C-terminal" evidence="4">
    <location>
        <begin position="57"/>
        <end position="228"/>
    </location>
</feature>
<evidence type="ECO:0000256" key="1">
    <source>
        <dbReference type="ARBA" id="ARBA00005104"/>
    </source>
</evidence>
<reference evidence="5 6" key="1">
    <citation type="submission" date="2019-06" db="EMBL/GenBank/DDBJ databases">
        <title>New taxonomy in bacterial strain CC-CFT640, isolated from vineyard.</title>
        <authorList>
            <person name="Lin S.-Y."/>
            <person name="Tsai C.-F."/>
            <person name="Young C.-C."/>
        </authorList>
    </citation>
    <scope>NUCLEOTIDE SEQUENCE [LARGE SCALE GENOMIC DNA]</scope>
    <source>
        <strain evidence="5 6">CC-CFT640</strain>
    </source>
</reference>
<keyword evidence="6" id="KW-1185">Reference proteome</keyword>
<evidence type="ECO:0000256" key="3">
    <source>
        <dbReference type="ARBA" id="ARBA00023002"/>
    </source>
</evidence>
<evidence type="ECO:0000256" key="2">
    <source>
        <dbReference type="ARBA" id="ARBA00022857"/>
    </source>
</evidence>
<comment type="caution">
    <text evidence="5">The sequence shown here is derived from an EMBL/GenBank/DDBJ whole genome shotgun (WGS) entry which is preliminary data.</text>
</comment>
<dbReference type="EMBL" id="VDUZ01000066">
    <property type="protein sequence ID" value="TXL70077.1"/>
    <property type="molecule type" value="Genomic_DNA"/>
</dbReference>
<organism evidence="5 6">
    <name type="scientific">Vineibacter terrae</name>
    <dbReference type="NCBI Taxonomy" id="2586908"/>
    <lineage>
        <taxon>Bacteria</taxon>
        <taxon>Pseudomonadati</taxon>
        <taxon>Pseudomonadota</taxon>
        <taxon>Alphaproteobacteria</taxon>
        <taxon>Hyphomicrobiales</taxon>
        <taxon>Vineibacter</taxon>
    </lineage>
</organism>
<dbReference type="InterPro" id="IPR024072">
    <property type="entry name" value="DHFR-like_dom_sf"/>
</dbReference>
<dbReference type="SUPFAM" id="SSF53597">
    <property type="entry name" value="Dihydrofolate reductase-like"/>
    <property type="match status" value="1"/>
</dbReference>